<name>A0AAE1IXL4_9FABA</name>
<dbReference type="Gene3D" id="1.10.287.700">
    <property type="entry name" value="Helix hairpin bin"/>
    <property type="match status" value="1"/>
</dbReference>
<dbReference type="SUPFAM" id="SSF58113">
    <property type="entry name" value="Apolipoprotein A-I"/>
    <property type="match status" value="1"/>
</dbReference>
<feature type="region of interest" description="Disordered" evidence="1">
    <location>
        <begin position="112"/>
        <end position="132"/>
    </location>
</feature>
<dbReference type="Proteomes" id="UP001293593">
    <property type="component" value="Unassembled WGS sequence"/>
</dbReference>
<evidence type="ECO:0008006" key="4">
    <source>
        <dbReference type="Google" id="ProtNLM"/>
    </source>
</evidence>
<evidence type="ECO:0000313" key="2">
    <source>
        <dbReference type="EMBL" id="KAK4259812.1"/>
    </source>
</evidence>
<organism evidence="2 3">
    <name type="scientific">Acacia crassicarpa</name>
    <name type="common">northern wattle</name>
    <dbReference type="NCBI Taxonomy" id="499986"/>
    <lineage>
        <taxon>Eukaryota</taxon>
        <taxon>Viridiplantae</taxon>
        <taxon>Streptophyta</taxon>
        <taxon>Embryophyta</taxon>
        <taxon>Tracheophyta</taxon>
        <taxon>Spermatophyta</taxon>
        <taxon>Magnoliopsida</taxon>
        <taxon>eudicotyledons</taxon>
        <taxon>Gunneridae</taxon>
        <taxon>Pentapetalae</taxon>
        <taxon>rosids</taxon>
        <taxon>fabids</taxon>
        <taxon>Fabales</taxon>
        <taxon>Fabaceae</taxon>
        <taxon>Caesalpinioideae</taxon>
        <taxon>mimosoid clade</taxon>
        <taxon>Acacieae</taxon>
        <taxon>Acacia</taxon>
    </lineage>
</organism>
<sequence>MAATFMTRTVLFRFSKSIPQAIFLRSSHKPSRVVFASASSNNNYSHYRNTAEGADARAWSYDPATARREEYDRDMGDRVRDGAEEVKEYGHEAKEKTKDMAERTKQYAHETKEEAKDAAETMADRASEGTNKASEKMKDYAYDVKDTAKGAADTVADKTKEGAHKTADMAESATEKTADTMKYMGEKAKETAKGAWGAAKDTTQKIKETVVGKDDDDDDDREGRWKKGEALDEDVVELRREAGKGYDARKGV</sequence>
<feature type="region of interest" description="Disordered" evidence="1">
    <location>
        <begin position="151"/>
        <end position="178"/>
    </location>
</feature>
<dbReference type="PANTHER" id="PTHR47372">
    <property type="entry name" value="DAUER UP-REGULATED-RELATED"/>
    <property type="match status" value="1"/>
</dbReference>
<evidence type="ECO:0000313" key="3">
    <source>
        <dbReference type="Proteomes" id="UP001293593"/>
    </source>
</evidence>
<comment type="caution">
    <text evidence="2">The sequence shown here is derived from an EMBL/GenBank/DDBJ whole genome shotgun (WGS) entry which is preliminary data.</text>
</comment>
<dbReference type="EMBL" id="JAWXYG010000011">
    <property type="protein sequence ID" value="KAK4259812.1"/>
    <property type="molecule type" value="Genomic_DNA"/>
</dbReference>
<dbReference type="PANTHER" id="PTHR47372:SF24">
    <property type="entry name" value="LATE EMBRYOGENESIS ABUNDANT PROTEIN (LEA) FAMILY PROTEIN"/>
    <property type="match status" value="1"/>
</dbReference>
<feature type="region of interest" description="Disordered" evidence="1">
    <location>
        <begin position="191"/>
        <end position="233"/>
    </location>
</feature>
<accession>A0AAE1IXL4</accession>
<dbReference type="AlphaFoldDB" id="A0AAE1IXL4"/>
<feature type="compositionally biased region" description="Basic and acidic residues" evidence="1">
    <location>
        <begin position="155"/>
        <end position="178"/>
    </location>
</feature>
<evidence type="ECO:0000256" key="1">
    <source>
        <dbReference type="SAM" id="MobiDB-lite"/>
    </source>
</evidence>
<keyword evidence="3" id="KW-1185">Reference proteome</keyword>
<feature type="compositionally biased region" description="Basic and acidic residues" evidence="1">
    <location>
        <begin position="202"/>
        <end position="213"/>
    </location>
</feature>
<protein>
    <recommendedName>
        <fullName evidence="4">Late embryogenesis abundant protein</fullName>
    </recommendedName>
</protein>
<proteinExistence type="predicted"/>
<feature type="compositionally biased region" description="Basic and acidic residues" evidence="1">
    <location>
        <begin position="221"/>
        <end position="233"/>
    </location>
</feature>
<reference evidence="2" key="1">
    <citation type="submission" date="2023-10" db="EMBL/GenBank/DDBJ databases">
        <title>Chromosome-level genome of the transformable northern wattle, Acacia crassicarpa.</title>
        <authorList>
            <person name="Massaro I."/>
            <person name="Sinha N.R."/>
            <person name="Poethig S."/>
            <person name="Leichty A.R."/>
        </authorList>
    </citation>
    <scope>NUCLEOTIDE SEQUENCE</scope>
    <source>
        <strain evidence="2">Acra3RX</strain>
        <tissue evidence="2">Leaf</tissue>
    </source>
</reference>
<gene>
    <name evidence="2" type="ORF">QN277_006106</name>
</gene>